<protein>
    <submittedName>
        <fullName evidence="2">Methyltransferase</fullName>
    </submittedName>
</protein>
<comment type="caution">
    <text evidence="2">The sequence shown here is derived from an EMBL/GenBank/DDBJ whole genome shotgun (WGS) entry which is preliminary data.</text>
</comment>
<keyword evidence="3" id="KW-1185">Reference proteome</keyword>
<dbReference type="InterPro" id="IPR029063">
    <property type="entry name" value="SAM-dependent_MTases_sf"/>
</dbReference>
<gene>
    <name evidence="2" type="ORF">V4F39_17710</name>
</gene>
<dbReference type="GO" id="GO:0032259">
    <property type="term" value="P:methylation"/>
    <property type="evidence" value="ECO:0007669"/>
    <property type="project" value="UniProtKB-KW"/>
</dbReference>
<evidence type="ECO:0000313" key="3">
    <source>
        <dbReference type="Proteomes" id="UP001336250"/>
    </source>
</evidence>
<sequence>MKAYFDSLYARGSDPWDYRRRWYEARKRALMLACLPRQRYRAGFEPGCANGELAAALAARCDSYLAADFHPVALAAARERLAGQPHVRVAEARMPDEWPAAAADGGRFDLVVLSEFGYYLDGDALAAMAWRCRETLEAGGTVIGCHWRRPIDGCVLDGDGVHRILARALALPVLACHREDDFRLDVWSSQPAVAQEEGLA</sequence>
<dbReference type="Pfam" id="PF08242">
    <property type="entry name" value="Methyltransf_12"/>
    <property type="match status" value="1"/>
</dbReference>
<dbReference type="RefSeq" id="WP_332291067.1">
    <property type="nucleotide sequence ID" value="NZ_JAZIBG010000036.1"/>
</dbReference>
<keyword evidence="2" id="KW-0489">Methyltransferase</keyword>
<dbReference type="Proteomes" id="UP001336250">
    <property type="component" value="Unassembled WGS sequence"/>
</dbReference>
<dbReference type="InterPro" id="IPR013217">
    <property type="entry name" value="Methyltransf_12"/>
</dbReference>
<name>A0AAW9QL71_9BURK</name>
<reference evidence="2 3" key="1">
    <citation type="submission" date="2024-02" db="EMBL/GenBank/DDBJ databases">
        <title>Genome sequence of Aquincola sp. MAHUQ-54.</title>
        <authorList>
            <person name="Huq M.A."/>
        </authorList>
    </citation>
    <scope>NUCLEOTIDE SEQUENCE [LARGE SCALE GENOMIC DNA]</scope>
    <source>
        <strain evidence="2 3">MAHUQ-54</strain>
    </source>
</reference>
<dbReference type="SUPFAM" id="SSF53335">
    <property type="entry name" value="S-adenosyl-L-methionine-dependent methyltransferases"/>
    <property type="match status" value="1"/>
</dbReference>
<dbReference type="EMBL" id="JAZIBG010000036">
    <property type="protein sequence ID" value="MEF7615755.1"/>
    <property type="molecule type" value="Genomic_DNA"/>
</dbReference>
<dbReference type="GO" id="GO:0008168">
    <property type="term" value="F:methyltransferase activity"/>
    <property type="evidence" value="ECO:0007669"/>
    <property type="project" value="UniProtKB-KW"/>
</dbReference>
<dbReference type="AlphaFoldDB" id="A0AAW9QL71"/>
<dbReference type="Gene3D" id="3.40.50.150">
    <property type="entry name" value="Vaccinia Virus protein VP39"/>
    <property type="match status" value="1"/>
</dbReference>
<keyword evidence="2" id="KW-0808">Transferase</keyword>
<evidence type="ECO:0000259" key="1">
    <source>
        <dbReference type="Pfam" id="PF08242"/>
    </source>
</evidence>
<feature type="domain" description="Methyltransferase type 12" evidence="1">
    <location>
        <begin position="46"/>
        <end position="141"/>
    </location>
</feature>
<organism evidence="2 3">
    <name type="scientific">Aquincola agrisoli</name>
    <dbReference type="NCBI Taxonomy" id="3119538"/>
    <lineage>
        <taxon>Bacteria</taxon>
        <taxon>Pseudomonadati</taxon>
        <taxon>Pseudomonadota</taxon>
        <taxon>Betaproteobacteria</taxon>
        <taxon>Burkholderiales</taxon>
        <taxon>Sphaerotilaceae</taxon>
        <taxon>Aquincola</taxon>
    </lineage>
</organism>
<proteinExistence type="predicted"/>
<evidence type="ECO:0000313" key="2">
    <source>
        <dbReference type="EMBL" id="MEF7615755.1"/>
    </source>
</evidence>
<accession>A0AAW9QL71</accession>